<evidence type="ECO:0000256" key="2">
    <source>
        <dbReference type="ARBA" id="ARBA00022670"/>
    </source>
</evidence>
<dbReference type="InterPro" id="IPR006433">
    <property type="entry name" value="Prohead_protease"/>
</dbReference>
<dbReference type="InterPro" id="IPR054613">
    <property type="entry name" value="Peptidase_S78_dom"/>
</dbReference>
<dbReference type="GO" id="GO:0008233">
    <property type="term" value="F:peptidase activity"/>
    <property type="evidence" value="ECO:0007669"/>
    <property type="project" value="UniProtKB-KW"/>
</dbReference>
<evidence type="ECO:0000313" key="6">
    <source>
        <dbReference type="Proteomes" id="UP000637632"/>
    </source>
</evidence>
<keyword evidence="2 5" id="KW-0645">Protease</keyword>
<dbReference type="Proteomes" id="UP000637632">
    <property type="component" value="Unassembled WGS sequence"/>
</dbReference>
<organism evidence="5 6">
    <name type="scientific">Undibacterium aquatile</name>
    <dbReference type="NCBI Taxonomy" id="1537398"/>
    <lineage>
        <taxon>Bacteria</taxon>
        <taxon>Pseudomonadati</taxon>
        <taxon>Pseudomonadota</taxon>
        <taxon>Betaproteobacteria</taxon>
        <taxon>Burkholderiales</taxon>
        <taxon>Oxalobacteraceae</taxon>
        <taxon>Undibacterium</taxon>
    </lineage>
</organism>
<name>A0ABR6XEL6_9BURK</name>
<proteinExistence type="predicted"/>
<dbReference type="SUPFAM" id="SSF50789">
    <property type="entry name" value="Herpes virus serine proteinase, assemblin"/>
    <property type="match status" value="1"/>
</dbReference>
<evidence type="ECO:0000313" key="5">
    <source>
        <dbReference type="EMBL" id="MBC3811339.1"/>
    </source>
</evidence>
<dbReference type="GO" id="GO:0006508">
    <property type="term" value="P:proteolysis"/>
    <property type="evidence" value="ECO:0007669"/>
    <property type="project" value="UniProtKB-KW"/>
</dbReference>
<dbReference type="EMBL" id="JACOFT010000002">
    <property type="protein sequence ID" value="MBC3811339.1"/>
    <property type="molecule type" value="Genomic_DNA"/>
</dbReference>
<dbReference type="NCBIfam" id="TIGR01543">
    <property type="entry name" value="proheadase_HK97"/>
    <property type="match status" value="1"/>
</dbReference>
<feature type="domain" description="Prohead serine protease" evidence="4">
    <location>
        <begin position="21"/>
        <end position="162"/>
    </location>
</feature>
<evidence type="ECO:0000259" key="4">
    <source>
        <dbReference type="Pfam" id="PF04586"/>
    </source>
</evidence>
<accession>A0ABR6XEL6</accession>
<evidence type="ECO:0000256" key="1">
    <source>
        <dbReference type="ARBA" id="ARBA00022612"/>
    </source>
</evidence>
<comment type="caution">
    <text evidence="5">The sequence shown here is derived from an EMBL/GenBank/DDBJ whole genome shotgun (WGS) entry which is preliminary data.</text>
</comment>
<protein>
    <submittedName>
        <fullName evidence="5">HK97 family phage prohead protease</fullName>
    </submittedName>
</protein>
<dbReference type="Pfam" id="PF04586">
    <property type="entry name" value="Peptidase_S78"/>
    <property type="match status" value="1"/>
</dbReference>
<evidence type="ECO:0000256" key="3">
    <source>
        <dbReference type="ARBA" id="ARBA00022801"/>
    </source>
</evidence>
<gene>
    <name evidence="5" type="ORF">H8K26_07775</name>
</gene>
<keyword evidence="6" id="KW-1185">Reference proteome</keyword>
<sequence length="224" mass="24681">MKHKNKGIQHKQFAFKTDVVNEDGTFTGYGSVFGNIDSYKEIVAPGAFKESIAAIKASGDPLPALWNHRPYEPIGGYDILQEDSHGLRVEGWLLVNQIPRAAEVHALMKRRVVKGLSIGYYVLEDSWNEKTGVRTLIKLDLQEISPVTFAANVEAQIESVKSILAQGNLPTLSQFEDFLRESGYSKSQATIIASKGLKELLSRSESGGKNSDALSVLQNFKLSI</sequence>
<dbReference type="RefSeq" id="WP_190478557.1">
    <property type="nucleotide sequence ID" value="NZ_JACOFT010000002.1"/>
</dbReference>
<reference evidence="5 6" key="1">
    <citation type="submission" date="2020-08" db="EMBL/GenBank/DDBJ databases">
        <title>Novel species isolated from subtropical streams in China.</title>
        <authorList>
            <person name="Lu H."/>
        </authorList>
    </citation>
    <scope>NUCLEOTIDE SEQUENCE [LARGE SCALE GENOMIC DNA]</scope>
    <source>
        <strain evidence="5 6">CCTCC AB 2015119</strain>
    </source>
</reference>
<keyword evidence="3" id="KW-0378">Hydrolase</keyword>
<keyword evidence="1" id="KW-1188">Viral release from host cell</keyword>